<dbReference type="RefSeq" id="WP_320411149.1">
    <property type="nucleotide sequence ID" value="NZ_BLRY01000276.1"/>
</dbReference>
<evidence type="ECO:0000313" key="1">
    <source>
        <dbReference type="EMBL" id="GFP28553.1"/>
    </source>
</evidence>
<dbReference type="InterPro" id="IPR027417">
    <property type="entry name" value="P-loop_NTPase"/>
</dbReference>
<sequence length="207" mass="23185">SGLREEQLDRIIKSDDFSVLEFTRALRAGADSLVQKYRIPSASTETLCRSISQEELYSLETFEIPTTAIIELNLGSKEAPNFKNIGDLSVGQKCTALLTLILLENPYPLVVDQPEDDLDNTFIVNDIVNRLRREKEHRQFIITTHNANIPVLGDAELIIPLEATADQANVEEGLCGSIDDELVKEIVKKVLEGGREAFEIRKEKYGI</sequence>
<dbReference type="Proteomes" id="UP000591948">
    <property type="component" value="Unassembled WGS sequence"/>
</dbReference>
<dbReference type="GO" id="GO:0005524">
    <property type="term" value="F:ATP binding"/>
    <property type="evidence" value="ECO:0007669"/>
    <property type="project" value="InterPro"/>
</dbReference>
<dbReference type="Gene3D" id="3.40.50.300">
    <property type="entry name" value="P-loop containing nucleotide triphosphate hydrolases"/>
    <property type="match status" value="1"/>
</dbReference>
<name>A0A6V8P875_9ACTN</name>
<evidence type="ECO:0008006" key="3">
    <source>
        <dbReference type="Google" id="ProtNLM"/>
    </source>
</evidence>
<evidence type="ECO:0000313" key="2">
    <source>
        <dbReference type="Proteomes" id="UP000591948"/>
    </source>
</evidence>
<dbReference type="EMBL" id="BLRY01000276">
    <property type="protein sequence ID" value="GFP28553.1"/>
    <property type="molecule type" value="Genomic_DNA"/>
</dbReference>
<protein>
    <recommendedName>
        <fullName evidence="3">ATPase AAA-type core domain-containing protein</fullName>
    </recommendedName>
</protein>
<dbReference type="AlphaFoldDB" id="A0A6V8P875"/>
<gene>
    <name evidence="1" type="ORF">HKBW3S33_01967</name>
</gene>
<keyword evidence="2" id="KW-1185">Reference proteome</keyword>
<organism evidence="1 2">
    <name type="scientific">Candidatus Hakubella thermalkaliphila</name>
    <dbReference type="NCBI Taxonomy" id="2754717"/>
    <lineage>
        <taxon>Bacteria</taxon>
        <taxon>Bacillati</taxon>
        <taxon>Actinomycetota</taxon>
        <taxon>Actinomycetota incertae sedis</taxon>
        <taxon>Candidatus Hakubellales</taxon>
        <taxon>Candidatus Hakubellaceae</taxon>
        <taxon>Candidatus Hakubella</taxon>
    </lineage>
</organism>
<comment type="caution">
    <text evidence="1">The sequence shown here is derived from an EMBL/GenBank/DDBJ whole genome shotgun (WGS) entry which is preliminary data.</text>
</comment>
<dbReference type="GO" id="GO:0016887">
    <property type="term" value="F:ATP hydrolysis activity"/>
    <property type="evidence" value="ECO:0007669"/>
    <property type="project" value="InterPro"/>
</dbReference>
<reference evidence="1 2" key="1">
    <citation type="journal article" date="2020" name="Front. Microbiol.">
        <title>Single-cell genomics of novel Actinobacteria with the Wood-Ljungdahl pathway discovered in a serpentinizing system.</title>
        <authorList>
            <person name="Merino N."/>
            <person name="Kawai M."/>
            <person name="Boyd E.S."/>
            <person name="Colman D.R."/>
            <person name="McGlynn S.E."/>
            <person name="Nealson K.H."/>
            <person name="Kurokawa K."/>
            <person name="Hongoh Y."/>
        </authorList>
    </citation>
    <scope>NUCLEOTIDE SEQUENCE [LARGE SCALE GENOMIC DNA]</scope>
    <source>
        <strain evidence="1 2">S33</strain>
    </source>
</reference>
<feature type="non-terminal residue" evidence="1">
    <location>
        <position position="1"/>
    </location>
</feature>
<dbReference type="SUPFAM" id="SSF52540">
    <property type="entry name" value="P-loop containing nucleoside triphosphate hydrolases"/>
    <property type="match status" value="1"/>
</dbReference>
<accession>A0A6V8P875</accession>
<proteinExistence type="predicted"/>